<dbReference type="FunFam" id="3.10.290.10:FF:000022">
    <property type="entry name" value="Tyrosine--tRNA ligase"/>
    <property type="match status" value="1"/>
</dbReference>
<dbReference type="PANTHER" id="PTHR11766:SF1">
    <property type="entry name" value="TYROSINE--TRNA LIGASE"/>
    <property type="match status" value="1"/>
</dbReference>
<comment type="subcellular location">
    <subcellularLocation>
        <location evidence="10">Cytoplasm</location>
    </subcellularLocation>
</comment>
<dbReference type="InterPro" id="IPR014729">
    <property type="entry name" value="Rossmann-like_a/b/a_fold"/>
</dbReference>
<accession>A0A1L3GRS1</accession>
<dbReference type="HAMAP" id="MF_02007">
    <property type="entry name" value="Tyr_tRNA_synth_type2"/>
    <property type="match status" value="1"/>
</dbReference>
<evidence type="ECO:0000256" key="10">
    <source>
        <dbReference type="HAMAP-Rule" id="MF_02007"/>
    </source>
</evidence>
<evidence type="ECO:0000256" key="7">
    <source>
        <dbReference type="ARBA" id="ARBA00022917"/>
    </source>
</evidence>
<dbReference type="PROSITE" id="PS50889">
    <property type="entry name" value="S4"/>
    <property type="match status" value="1"/>
</dbReference>
<evidence type="ECO:0000256" key="1">
    <source>
        <dbReference type="ARBA" id="ARBA00011738"/>
    </source>
</evidence>
<dbReference type="KEGG" id="pef:A7E78_12800"/>
<comment type="function">
    <text evidence="10">Catalyzes the attachment of tyrosine to tRNA(Tyr) in a two-step reaction: tyrosine is first activated by ATP to form Tyr-AMP and then transferred to the acceptor end of tRNA(Tyr).</text>
</comment>
<dbReference type="GO" id="GO:0004831">
    <property type="term" value="F:tyrosine-tRNA ligase activity"/>
    <property type="evidence" value="ECO:0007669"/>
    <property type="project" value="UniProtKB-UniRule"/>
</dbReference>
<dbReference type="PRINTS" id="PR01040">
    <property type="entry name" value="TRNASYNTHTYR"/>
</dbReference>
<dbReference type="Gene3D" id="3.10.290.10">
    <property type="entry name" value="RNA-binding S4 domain"/>
    <property type="match status" value="1"/>
</dbReference>
<keyword evidence="8 10" id="KW-0030">Aminoacyl-tRNA synthetase</keyword>
<evidence type="ECO:0000256" key="2">
    <source>
        <dbReference type="ARBA" id="ARBA00022490"/>
    </source>
</evidence>
<dbReference type="InterPro" id="IPR024108">
    <property type="entry name" value="Tyr-tRNA-ligase_bac_2"/>
</dbReference>
<dbReference type="GO" id="GO:0005524">
    <property type="term" value="F:ATP binding"/>
    <property type="evidence" value="ECO:0007669"/>
    <property type="project" value="UniProtKB-UniRule"/>
</dbReference>
<gene>
    <name evidence="10" type="primary">tyrS</name>
    <name evidence="13" type="ORF">A7E78_12800</name>
</gene>
<evidence type="ECO:0000256" key="6">
    <source>
        <dbReference type="ARBA" id="ARBA00022884"/>
    </source>
</evidence>
<keyword evidence="7 10" id="KW-0648">Protein biosynthesis</keyword>
<dbReference type="PROSITE" id="PS00178">
    <property type="entry name" value="AA_TRNA_LIGASE_I"/>
    <property type="match status" value="1"/>
</dbReference>
<dbReference type="EC" id="6.1.1.1" evidence="10"/>
<feature type="short sequence motif" description="'HIGH' region" evidence="10">
    <location>
        <begin position="46"/>
        <end position="55"/>
    </location>
</feature>
<dbReference type="InterPro" id="IPR002942">
    <property type="entry name" value="S4_RNA-bd"/>
</dbReference>
<dbReference type="GO" id="GO:0006437">
    <property type="term" value="P:tyrosyl-tRNA aminoacylation"/>
    <property type="evidence" value="ECO:0007669"/>
    <property type="project" value="UniProtKB-UniRule"/>
</dbReference>
<comment type="catalytic activity">
    <reaction evidence="9 10">
        <text>tRNA(Tyr) + L-tyrosine + ATP = L-tyrosyl-tRNA(Tyr) + AMP + diphosphate + H(+)</text>
        <dbReference type="Rhea" id="RHEA:10220"/>
        <dbReference type="Rhea" id="RHEA-COMP:9706"/>
        <dbReference type="Rhea" id="RHEA-COMP:9707"/>
        <dbReference type="ChEBI" id="CHEBI:15378"/>
        <dbReference type="ChEBI" id="CHEBI:30616"/>
        <dbReference type="ChEBI" id="CHEBI:33019"/>
        <dbReference type="ChEBI" id="CHEBI:58315"/>
        <dbReference type="ChEBI" id="CHEBI:78442"/>
        <dbReference type="ChEBI" id="CHEBI:78536"/>
        <dbReference type="ChEBI" id="CHEBI:456215"/>
        <dbReference type="EC" id="6.1.1.1"/>
    </reaction>
</comment>
<dbReference type="Proteomes" id="UP000182517">
    <property type="component" value="Chromosome"/>
</dbReference>
<dbReference type="AlphaFoldDB" id="A0A1L3GRS1"/>
<comment type="subunit">
    <text evidence="1 10">Homodimer.</text>
</comment>
<feature type="domain" description="RNA-binding S4" evidence="12">
    <location>
        <begin position="343"/>
        <end position="404"/>
    </location>
</feature>
<evidence type="ECO:0000313" key="13">
    <source>
        <dbReference type="EMBL" id="APG28646.1"/>
    </source>
</evidence>
<reference evidence="13 14" key="1">
    <citation type="journal article" date="2017" name="Genome Announc.">
        <title>Complete Genome Sequences of Two Acetylene-Fermenting Pelobacter acetylenicus Strains.</title>
        <authorList>
            <person name="Sutton J.M."/>
            <person name="Baesman S.M."/>
            <person name="Fierst J.L."/>
            <person name="Poret-Peterson A.T."/>
            <person name="Oremland R.S."/>
            <person name="Dunlap D.S."/>
            <person name="Akob D.M."/>
        </authorList>
    </citation>
    <scope>NUCLEOTIDE SEQUENCE [LARGE SCALE GENOMIC DNA]</scope>
    <source>
        <strain evidence="13 14">SFB93</strain>
    </source>
</reference>
<protein>
    <recommendedName>
        <fullName evidence="10">Tyrosine--tRNA ligase</fullName>
        <ecNumber evidence="10">6.1.1.1</ecNumber>
    </recommendedName>
    <alternativeName>
        <fullName evidence="10">Tyrosyl-tRNA synthetase</fullName>
        <shortName evidence="10">TyrRS</shortName>
    </alternativeName>
</protein>
<dbReference type="SUPFAM" id="SSF55174">
    <property type="entry name" value="Alpha-L RNA-binding motif"/>
    <property type="match status" value="1"/>
</dbReference>
<evidence type="ECO:0000256" key="8">
    <source>
        <dbReference type="ARBA" id="ARBA00023146"/>
    </source>
</evidence>
<evidence type="ECO:0000256" key="3">
    <source>
        <dbReference type="ARBA" id="ARBA00022598"/>
    </source>
</evidence>
<dbReference type="Gene3D" id="1.10.240.10">
    <property type="entry name" value="Tyrosyl-Transfer RNA Synthetase"/>
    <property type="match status" value="1"/>
</dbReference>
<dbReference type="EMBL" id="CP015519">
    <property type="protein sequence ID" value="APG28646.1"/>
    <property type="molecule type" value="Genomic_DNA"/>
</dbReference>
<feature type="binding site" evidence="10">
    <location>
        <position position="233"/>
    </location>
    <ligand>
        <name>ATP</name>
        <dbReference type="ChEBI" id="CHEBI:30616"/>
    </ligand>
</feature>
<name>A0A1L3GRS1_9BACT</name>
<dbReference type="Gene3D" id="3.40.50.620">
    <property type="entry name" value="HUPs"/>
    <property type="match status" value="1"/>
</dbReference>
<dbReference type="InterPro" id="IPR054608">
    <property type="entry name" value="SYY-like_C"/>
</dbReference>
<keyword evidence="6 11" id="KW-0694">RNA-binding</keyword>
<sequence length="405" mass="45094">MKSLQEQMAVIQRGAVEVLVEAELEEKLKKSIASGVPLKIKAGFDPTAPDLHLGHTVLIQKLKQFQELGHEVNFLIGDFTAMIGDPTGKSETRKSLTREEVLQNAETYKEQVFKILDPEKTKVVFNSTWMGEKSAADLIALASRYTVARMLERDDFHKRFTGQQPIAIHEFIYPLVQGYDSVALQADVELGGTDQKFNLLVGRELQKQEGQAPQSVVTMPLLEGLDGVNKMSKSLDNYIGITEPPKEIYGKVMSVSDELMLRYYELLSDVDLDELQRIKAGVEGKSGGAHPMESKKALAREMVARFYDQEAAQQAEHDFVQQFKQKEVPDDIPVVQLQEDGPVWICRLLTEAGLTGSNGEARRLVKQGAVRLAGEKVASPDQEVEPKGEVVLQAGKRRFARVVFG</sequence>
<evidence type="ECO:0000256" key="9">
    <source>
        <dbReference type="ARBA" id="ARBA00048248"/>
    </source>
</evidence>
<dbReference type="STRING" id="1842532.A7E78_12800"/>
<evidence type="ECO:0000256" key="4">
    <source>
        <dbReference type="ARBA" id="ARBA00022741"/>
    </source>
</evidence>
<keyword evidence="2 10" id="KW-0963">Cytoplasm</keyword>
<keyword evidence="3 10" id="KW-0436">Ligase</keyword>
<dbReference type="SUPFAM" id="SSF52374">
    <property type="entry name" value="Nucleotidylyl transferase"/>
    <property type="match status" value="1"/>
</dbReference>
<evidence type="ECO:0000259" key="12">
    <source>
        <dbReference type="SMART" id="SM00363"/>
    </source>
</evidence>
<dbReference type="InterPro" id="IPR024088">
    <property type="entry name" value="Tyr-tRNA-ligase_bac-type"/>
</dbReference>
<dbReference type="InterPro" id="IPR036986">
    <property type="entry name" value="S4_RNA-bd_sf"/>
</dbReference>
<keyword evidence="14" id="KW-1185">Reference proteome</keyword>
<dbReference type="FunFam" id="3.40.50.620:FF:000061">
    <property type="entry name" value="Tyrosine--tRNA ligase"/>
    <property type="match status" value="1"/>
</dbReference>
<evidence type="ECO:0000313" key="14">
    <source>
        <dbReference type="Proteomes" id="UP000182517"/>
    </source>
</evidence>
<dbReference type="NCBIfam" id="TIGR00234">
    <property type="entry name" value="tyrS"/>
    <property type="match status" value="1"/>
</dbReference>
<dbReference type="CDD" id="cd00805">
    <property type="entry name" value="TyrRS_core"/>
    <property type="match status" value="1"/>
</dbReference>
<feature type="short sequence motif" description="'KMSKS' region" evidence="10">
    <location>
        <begin position="230"/>
        <end position="234"/>
    </location>
</feature>
<dbReference type="PANTHER" id="PTHR11766">
    <property type="entry name" value="TYROSYL-TRNA SYNTHETASE"/>
    <property type="match status" value="1"/>
</dbReference>
<evidence type="ECO:0000256" key="11">
    <source>
        <dbReference type="PROSITE-ProRule" id="PRU00182"/>
    </source>
</evidence>
<evidence type="ECO:0000256" key="5">
    <source>
        <dbReference type="ARBA" id="ARBA00022840"/>
    </source>
</evidence>
<dbReference type="SMART" id="SM00363">
    <property type="entry name" value="S4"/>
    <property type="match status" value="1"/>
</dbReference>
<dbReference type="InterPro" id="IPR002305">
    <property type="entry name" value="aa-tRNA-synth_Ic"/>
</dbReference>
<dbReference type="RefSeq" id="WP_072284672.1">
    <property type="nucleotide sequence ID" value="NZ_CP015519.1"/>
</dbReference>
<proteinExistence type="inferred from homology"/>
<dbReference type="CDD" id="cd00165">
    <property type="entry name" value="S4"/>
    <property type="match status" value="1"/>
</dbReference>
<keyword evidence="5 10" id="KW-0067">ATP-binding</keyword>
<dbReference type="GO" id="GO:0005829">
    <property type="term" value="C:cytosol"/>
    <property type="evidence" value="ECO:0007669"/>
    <property type="project" value="TreeGrafter"/>
</dbReference>
<dbReference type="InterPro" id="IPR002307">
    <property type="entry name" value="Tyr-tRNA-ligase"/>
</dbReference>
<dbReference type="Pfam" id="PF22421">
    <property type="entry name" value="SYY_C-terminal"/>
    <property type="match status" value="1"/>
</dbReference>
<dbReference type="Pfam" id="PF00579">
    <property type="entry name" value="tRNA-synt_1b"/>
    <property type="match status" value="1"/>
</dbReference>
<keyword evidence="4 10" id="KW-0547">Nucleotide-binding</keyword>
<dbReference type="FunFam" id="1.10.240.10:FF:000006">
    <property type="entry name" value="Tyrosine--tRNA ligase"/>
    <property type="match status" value="1"/>
</dbReference>
<dbReference type="OrthoDB" id="9804243at2"/>
<dbReference type="InterPro" id="IPR001412">
    <property type="entry name" value="aa-tRNA-synth_I_CS"/>
</dbReference>
<dbReference type="GO" id="GO:0003723">
    <property type="term" value="F:RNA binding"/>
    <property type="evidence" value="ECO:0007669"/>
    <property type="project" value="UniProtKB-KW"/>
</dbReference>
<comment type="similarity">
    <text evidence="10">Belongs to the class-I aminoacyl-tRNA synthetase family. TyrS type 2 subfamily.</text>
</comment>
<organism evidence="13 14">
    <name type="scientific">Syntrophotalea acetylenivorans</name>
    <dbReference type="NCBI Taxonomy" id="1842532"/>
    <lineage>
        <taxon>Bacteria</taxon>
        <taxon>Pseudomonadati</taxon>
        <taxon>Thermodesulfobacteriota</taxon>
        <taxon>Desulfuromonadia</taxon>
        <taxon>Desulfuromonadales</taxon>
        <taxon>Syntrophotaleaceae</taxon>
        <taxon>Syntrophotalea</taxon>
    </lineage>
</organism>